<name>A0ABP9H5K5_9ACTN</name>
<evidence type="ECO:0000313" key="2">
    <source>
        <dbReference type="Proteomes" id="UP001500466"/>
    </source>
</evidence>
<accession>A0ABP9H5K5</accession>
<keyword evidence="2" id="KW-1185">Reference proteome</keyword>
<gene>
    <name evidence="1" type="ORF">GCM10023205_25400</name>
</gene>
<evidence type="ECO:0000313" key="1">
    <source>
        <dbReference type="EMBL" id="GAA4960936.1"/>
    </source>
</evidence>
<proteinExistence type="predicted"/>
<dbReference type="EMBL" id="BAABHS010000007">
    <property type="protein sequence ID" value="GAA4960936.1"/>
    <property type="molecule type" value="Genomic_DNA"/>
</dbReference>
<dbReference type="Proteomes" id="UP001500466">
    <property type="component" value="Unassembled WGS sequence"/>
</dbReference>
<reference evidence="2" key="1">
    <citation type="journal article" date="2019" name="Int. J. Syst. Evol. Microbiol.">
        <title>The Global Catalogue of Microorganisms (GCM) 10K type strain sequencing project: providing services to taxonomists for standard genome sequencing and annotation.</title>
        <authorList>
            <consortium name="The Broad Institute Genomics Platform"/>
            <consortium name="The Broad Institute Genome Sequencing Center for Infectious Disease"/>
            <person name="Wu L."/>
            <person name="Ma J."/>
        </authorList>
    </citation>
    <scope>NUCLEOTIDE SEQUENCE [LARGE SCALE GENOMIC DNA]</scope>
    <source>
        <strain evidence="2">JCM 17986</strain>
    </source>
</reference>
<sequence>MRVDCVALPRVSLVDYDPGLTGRPYTTTEKLLDREYFRSEGRPRRLTRMTLVQPHDSDDILIRPDSVHGSSERMLDRRLLPPVLHNVPGLTRTVLVAFTEARKLSDYWDALEQRFGEGRGPLTFLLPAEFEFLVLPRLSAHSYRRRAGQAEGPQLLVYPEDIAAEDPKRTRVAVAAWVRAVARVIAVAVGITRAQRRAVLRVLSRLTNGVFRLSATRTQLRGCRSHACLSAPLICSATCHAPPLPAWRQVETAAGASMPAYDLAA</sequence>
<comment type="caution">
    <text evidence="1">The sequence shown here is derived from an EMBL/GenBank/DDBJ whole genome shotgun (WGS) entry which is preliminary data.</text>
</comment>
<organism evidence="1 2">
    <name type="scientific">Yinghuangia aomiensis</name>
    <dbReference type="NCBI Taxonomy" id="676205"/>
    <lineage>
        <taxon>Bacteria</taxon>
        <taxon>Bacillati</taxon>
        <taxon>Actinomycetota</taxon>
        <taxon>Actinomycetes</taxon>
        <taxon>Kitasatosporales</taxon>
        <taxon>Streptomycetaceae</taxon>
        <taxon>Yinghuangia</taxon>
    </lineage>
</organism>
<protein>
    <submittedName>
        <fullName evidence="1">Uncharacterized protein</fullName>
    </submittedName>
</protein>